<gene>
    <name evidence="2" type="ORF">DD728_07210</name>
</gene>
<dbReference type="EMBL" id="DOGS01000144">
    <property type="protein sequence ID" value="HBQ48659.1"/>
    <property type="molecule type" value="Genomic_DNA"/>
</dbReference>
<dbReference type="InterPro" id="IPR046668">
    <property type="entry name" value="DUF6538"/>
</dbReference>
<proteinExistence type="predicted"/>
<sequence length="132" mass="15191">MKSLKVLENLRVFHAFPPVVHHKMQNFFALQTAMKHFSLGSRFLKDRGGWWHYVRRVPARFKDVDRRGLIQIALRTQSLELAMMRRNSLAEADAALWNSLALKIEGTQRSRSRAGQAGVLIPEPQRCQNPQG</sequence>
<feature type="domain" description="DUF6538" evidence="1">
    <location>
        <begin position="44"/>
        <end position="100"/>
    </location>
</feature>
<protein>
    <recommendedName>
        <fullName evidence="1">DUF6538 domain-containing protein</fullName>
    </recommendedName>
</protein>
<accession>A0A356W4R0</accession>
<dbReference type="Proteomes" id="UP000263957">
    <property type="component" value="Unassembled WGS sequence"/>
</dbReference>
<name>A0A356W4R0_9PROT</name>
<evidence type="ECO:0000313" key="2">
    <source>
        <dbReference type="EMBL" id="HBQ48659.1"/>
    </source>
</evidence>
<evidence type="ECO:0000313" key="3">
    <source>
        <dbReference type="Proteomes" id="UP000263957"/>
    </source>
</evidence>
<dbReference type="AlphaFoldDB" id="A0A356W4R0"/>
<dbReference type="Pfam" id="PF20172">
    <property type="entry name" value="DUF6538"/>
    <property type="match status" value="1"/>
</dbReference>
<evidence type="ECO:0000259" key="1">
    <source>
        <dbReference type="Pfam" id="PF20172"/>
    </source>
</evidence>
<reference evidence="2 3" key="1">
    <citation type="journal article" date="2018" name="Nat. Biotechnol.">
        <title>A standardized bacterial taxonomy based on genome phylogeny substantially revises the tree of life.</title>
        <authorList>
            <person name="Parks D.H."/>
            <person name="Chuvochina M."/>
            <person name="Waite D.W."/>
            <person name="Rinke C."/>
            <person name="Skarshewski A."/>
            <person name="Chaumeil P.A."/>
            <person name="Hugenholtz P."/>
        </authorList>
    </citation>
    <scope>NUCLEOTIDE SEQUENCE [LARGE SCALE GENOMIC DNA]</scope>
    <source>
        <strain evidence="2">UBA10378</strain>
    </source>
</reference>
<comment type="caution">
    <text evidence="2">The sequence shown here is derived from an EMBL/GenBank/DDBJ whole genome shotgun (WGS) entry which is preliminary data.</text>
</comment>
<organism evidence="2 3">
    <name type="scientific">Hyphomonas atlantica</name>
    <dbReference type="NCBI Taxonomy" id="1280948"/>
    <lineage>
        <taxon>Bacteria</taxon>
        <taxon>Pseudomonadati</taxon>
        <taxon>Pseudomonadota</taxon>
        <taxon>Alphaproteobacteria</taxon>
        <taxon>Hyphomonadales</taxon>
        <taxon>Hyphomonadaceae</taxon>
        <taxon>Hyphomonas</taxon>
    </lineage>
</organism>